<evidence type="ECO:0000313" key="2">
    <source>
        <dbReference type="Proteomes" id="UP000027138"/>
    </source>
</evidence>
<protein>
    <submittedName>
        <fullName evidence="1">Uncharacterized protein</fullName>
    </submittedName>
</protein>
<organism evidence="1 2">
    <name type="scientific">Jatropha curcas</name>
    <name type="common">Barbados nut</name>
    <dbReference type="NCBI Taxonomy" id="180498"/>
    <lineage>
        <taxon>Eukaryota</taxon>
        <taxon>Viridiplantae</taxon>
        <taxon>Streptophyta</taxon>
        <taxon>Embryophyta</taxon>
        <taxon>Tracheophyta</taxon>
        <taxon>Spermatophyta</taxon>
        <taxon>Magnoliopsida</taxon>
        <taxon>eudicotyledons</taxon>
        <taxon>Gunneridae</taxon>
        <taxon>Pentapetalae</taxon>
        <taxon>rosids</taxon>
        <taxon>fabids</taxon>
        <taxon>Malpighiales</taxon>
        <taxon>Euphorbiaceae</taxon>
        <taxon>Crotonoideae</taxon>
        <taxon>Jatropheae</taxon>
        <taxon>Jatropha</taxon>
    </lineage>
</organism>
<dbReference type="AlphaFoldDB" id="A0A067KN27"/>
<accession>A0A067KN27</accession>
<dbReference type="EMBL" id="KK914399">
    <property type="protein sequence ID" value="KDP37542.1"/>
    <property type="molecule type" value="Genomic_DNA"/>
</dbReference>
<proteinExistence type="predicted"/>
<reference evidence="1 2" key="1">
    <citation type="journal article" date="2014" name="PLoS ONE">
        <title>Global Analysis of Gene Expression Profiles in Physic Nut (Jatropha curcas L.) Seedlings Exposed to Salt Stress.</title>
        <authorList>
            <person name="Zhang L."/>
            <person name="Zhang C."/>
            <person name="Wu P."/>
            <person name="Chen Y."/>
            <person name="Li M."/>
            <person name="Jiang H."/>
            <person name="Wu G."/>
        </authorList>
    </citation>
    <scope>NUCLEOTIDE SEQUENCE [LARGE SCALE GENOMIC DNA]</scope>
    <source>
        <strain evidence="2">cv. GZQX0401</strain>
        <tissue evidence="1">Young leaves</tissue>
    </source>
</reference>
<name>A0A067KN27_JATCU</name>
<dbReference type="Proteomes" id="UP000027138">
    <property type="component" value="Unassembled WGS sequence"/>
</dbReference>
<gene>
    <name evidence="1" type="ORF">JCGZ_05981</name>
</gene>
<evidence type="ECO:0000313" key="1">
    <source>
        <dbReference type="EMBL" id="KDP37542.1"/>
    </source>
</evidence>
<sequence>MPAFVGSTGSRISAWYTLEEMCPTYKEFATLLVSDSERALVVALTRAGFLWSFMRMLGLSVVEARELVVDD</sequence>
<keyword evidence="2" id="KW-1185">Reference proteome</keyword>